<feature type="region of interest" description="Disordered" evidence="1">
    <location>
        <begin position="199"/>
        <end position="225"/>
    </location>
</feature>
<gene>
    <name evidence="2" type="ORF">GWI33_005256</name>
</gene>
<reference evidence="2" key="1">
    <citation type="submission" date="2020-08" db="EMBL/GenBank/DDBJ databases">
        <title>Genome sequencing and assembly of the red palm weevil Rhynchophorus ferrugineus.</title>
        <authorList>
            <person name="Dias G.B."/>
            <person name="Bergman C.M."/>
            <person name="Manee M."/>
        </authorList>
    </citation>
    <scope>NUCLEOTIDE SEQUENCE</scope>
    <source>
        <strain evidence="2">AA-2017</strain>
        <tissue evidence="2">Whole larva</tissue>
    </source>
</reference>
<organism evidence="2 3">
    <name type="scientific">Rhynchophorus ferrugineus</name>
    <name type="common">Red palm weevil</name>
    <name type="synonym">Curculio ferrugineus</name>
    <dbReference type="NCBI Taxonomy" id="354439"/>
    <lineage>
        <taxon>Eukaryota</taxon>
        <taxon>Metazoa</taxon>
        <taxon>Ecdysozoa</taxon>
        <taxon>Arthropoda</taxon>
        <taxon>Hexapoda</taxon>
        <taxon>Insecta</taxon>
        <taxon>Pterygota</taxon>
        <taxon>Neoptera</taxon>
        <taxon>Endopterygota</taxon>
        <taxon>Coleoptera</taxon>
        <taxon>Polyphaga</taxon>
        <taxon>Cucujiformia</taxon>
        <taxon>Curculionidae</taxon>
        <taxon>Dryophthorinae</taxon>
        <taxon>Rhynchophorus</taxon>
    </lineage>
</organism>
<evidence type="ECO:0000313" key="3">
    <source>
        <dbReference type="Proteomes" id="UP000625711"/>
    </source>
</evidence>
<feature type="compositionally biased region" description="Basic and acidic residues" evidence="1">
    <location>
        <begin position="207"/>
        <end position="225"/>
    </location>
</feature>
<sequence>MHRVKSDAPLVVASISQAPSPRPVLHLIFHGFFSFGSSESGFVTGRFNVAAAAKGPTDRFLFLLCCWVLENERRRSGISSRTEWNGIDDDGNRLKRRPKHKLNKKLPSLFIVDDIHKQNRWDYYWKIIDSLALILDEVAAASRKVKTGPPGEQTAVVDTENPRVPLCLHCVLSGREGLTQSCRCSHRAAGLPTWCLQGNRGNSQWSSEERESTSRGSELKGNKRR</sequence>
<protein>
    <submittedName>
        <fullName evidence="2">Uncharacterized protein</fullName>
    </submittedName>
</protein>
<accession>A0A834IHP8</accession>
<proteinExistence type="predicted"/>
<name>A0A834IHP8_RHYFE</name>
<comment type="caution">
    <text evidence="2">The sequence shown here is derived from an EMBL/GenBank/DDBJ whole genome shotgun (WGS) entry which is preliminary data.</text>
</comment>
<dbReference type="AlphaFoldDB" id="A0A834IHP8"/>
<evidence type="ECO:0000313" key="2">
    <source>
        <dbReference type="EMBL" id="KAF7280989.1"/>
    </source>
</evidence>
<evidence type="ECO:0000256" key="1">
    <source>
        <dbReference type="SAM" id="MobiDB-lite"/>
    </source>
</evidence>
<dbReference type="Proteomes" id="UP000625711">
    <property type="component" value="Unassembled WGS sequence"/>
</dbReference>
<keyword evidence="3" id="KW-1185">Reference proteome</keyword>
<dbReference type="EMBL" id="JAACXV010000264">
    <property type="protein sequence ID" value="KAF7280989.1"/>
    <property type="molecule type" value="Genomic_DNA"/>
</dbReference>